<feature type="compositionally biased region" description="Low complexity" evidence="1">
    <location>
        <begin position="221"/>
        <end position="231"/>
    </location>
</feature>
<feature type="compositionally biased region" description="Low complexity" evidence="1">
    <location>
        <begin position="328"/>
        <end position="353"/>
    </location>
</feature>
<dbReference type="Pfam" id="PF24707">
    <property type="entry name" value="Swc3"/>
    <property type="match status" value="1"/>
</dbReference>
<dbReference type="GO" id="GO:0000812">
    <property type="term" value="C:Swr1 complex"/>
    <property type="evidence" value="ECO:0007669"/>
    <property type="project" value="InterPro"/>
</dbReference>
<feature type="compositionally biased region" description="Low complexity" evidence="1">
    <location>
        <begin position="195"/>
        <end position="213"/>
    </location>
</feature>
<feature type="compositionally biased region" description="Low complexity" evidence="1">
    <location>
        <begin position="299"/>
        <end position="315"/>
    </location>
</feature>
<feature type="region of interest" description="Disordered" evidence="1">
    <location>
        <begin position="110"/>
        <end position="140"/>
    </location>
</feature>
<dbReference type="PANTHER" id="PTHR28108:SF1">
    <property type="entry name" value="SWR1-COMPLEX PROTEIN 3"/>
    <property type="match status" value="1"/>
</dbReference>
<feature type="compositionally biased region" description="Basic and acidic residues" evidence="1">
    <location>
        <begin position="416"/>
        <end position="426"/>
    </location>
</feature>
<evidence type="ECO:0000256" key="1">
    <source>
        <dbReference type="SAM" id="MobiDB-lite"/>
    </source>
</evidence>
<feature type="compositionally biased region" description="Low complexity" evidence="1">
    <location>
        <begin position="253"/>
        <end position="275"/>
    </location>
</feature>
<feature type="compositionally biased region" description="Pro residues" evidence="1">
    <location>
        <begin position="488"/>
        <end position="500"/>
    </location>
</feature>
<evidence type="ECO:0000313" key="3">
    <source>
        <dbReference type="EMBL" id="KAF2402825.1"/>
    </source>
</evidence>
<feature type="region of interest" description="Disordered" evidence="1">
    <location>
        <begin position="1"/>
        <end position="72"/>
    </location>
</feature>
<feature type="compositionally biased region" description="Low complexity" evidence="1">
    <location>
        <begin position="474"/>
        <end position="487"/>
    </location>
</feature>
<gene>
    <name evidence="3" type="ORF">EJ06DRAFT_527804</name>
</gene>
<evidence type="ECO:0000313" key="4">
    <source>
        <dbReference type="Proteomes" id="UP000799640"/>
    </source>
</evidence>
<accession>A0A6G1I4C0</accession>
<feature type="compositionally biased region" description="Pro residues" evidence="1">
    <location>
        <begin position="457"/>
        <end position="473"/>
    </location>
</feature>
<dbReference type="InterPro" id="IPR057558">
    <property type="entry name" value="Swc3_dom"/>
</dbReference>
<feature type="compositionally biased region" description="Low complexity" evidence="1">
    <location>
        <begin position="176"/>
        <end position="186"/>
    </location>
</feature>
<dbReference type="InterPro" id="IPR037651">
    <property type="entry name" value="Swc3"/>
</dbReference>
<feature type="compositionally biased region" description="Low complexity" evidence="1">
    <location>
        <begin position="9"/>
        <end position="19"/>
    </location>
</feature>
<feature type="region of interest" description="Disordered" evidence="1">
    <location>
        <begin position="416"/>
        <end position="500"/>
    </location>
</feature>
<feature type="compositionally biased region" description="Pro residues" evidence="1">
    <location>
        <begin position="354"/>
        <end position="367"/>
    </location>
</feature>
<organism evidence="3 4">
    <name type="scientific">Trichodelitschia bisporula</name>
    <dbReference type="NCBI Taxonomy" id="703511"/>
    <lineage>
        <taxon>Eukaryota</taxon>
        <taxon>Fungi</taxon>
        <taxon>Dikarya</taxon>
        <taxon>Ascomycota</taxon>
        <taxon>Pezizomycotina</taxon>
        <taxon>Dothideomycetes</taxon>
        <taxon>Dothideomycetes incertae sedis</taxon>
        <taxon>Phaeotrichales</taxon>
        <taxon>Phaeotrichaceae</taxon>
        <taxon>Trichodelitschia</taxon>
    </lineage>
</organism>
<evidence type="ECO:0000259" key="2">
    <source>
        <dbReference type="Pfam" id="PF24707"/>
    </source>
</evidence>
<dbReference type="PANTHER" id="PTHR28108">
    <property type="entry name" value="SWR1-COMPLEX PROTEIN 3"/>
    <property type="match status" value="1"/>
</dbReference>
<feature type="compositionally biased region" description="Pro residues" evidence="1">
    <location>
        <begin position="35"/>
        <end position="52"/>
    </location>
</feature>
<proteinExistence type="predicted"/>
<feature type="region of interest" description="Disordered" evidence="1">
    <location>
        <begin position="163"/>
        <end position="375"/>
    </location>
</feature>
<feature type="compositionally biased region" description="Pro residues" evidence="1">
    <location>
        <begin position="238"/>
        <end position="251"/>
    </location>
</feature>
<dbReference type="GO" id="GO:0140849">
    <property type="term" value="F:ATP-dependent H2AZ histone chaperone activity"/>
    <property type="evidence" value="ECO:0007669"/>
    <property type="project" value="InterPro"/>
</dbReference>
<feature type="compositionally biased region" description="Pro residues" evidence="1">
    <location>
        <begin position="276"/>
        <end position="298"/>
    </location>
</feature>
<feature type="compositionally biased region" description="Basic and acidic residues" evidence="1">
    <location>
        <begin position="119"/>
        <end position="131"/>
    </location>
</feature>
<sequence>MSPKRRSSARVSGRSSISSTAKRRRSSAITVAIPSPSPAPPTPVPEPTPPISLPVRIHDNQPLPTLKAPQAADLPDAEYQSIKESGVLAASLSRSRHAWTHEGIFEKYWSKSTYRKKKEQADADKAAKPDKAPPMSKVGRAALTIEPHTFEIMLFMVKDPAPPPVSAQNTADRPFLQYGPQGQQQLPPTPPVTPAPQQQSQQAPYRPPTQYQSPVPPPKAPVHVAPVAKPPQLKGYSPPVPPPQYSVPPAPMQASPPQYQPVPAQQQAPPIQHPASPTPHPAPPTQHPAPPTQHPAPPAQNQSPPAQMQAPLTQNQPPPPPQQHPHQHQQPSSTSRPSHPTTQTSRAPQSQPRAPAPSTPAAPPQSAPDPVIQALAQRASTNLQLKGVMKIVASGSATPDQLEYFQRHIDELTKMVKDKQEAERKKAAAHPAAPPQPAHLHMPPPPPPMQQHHAPPKFNPPPKYAPSVPPPKPKQQQQQQQQPYYAPTLPPPRVRAPPPPPPILHVLIQFADNSSERFLFPRMSILEYAPGYTSVVCSFLAIIKGMKSEGGKEVYLPVTMRFAGDVQTLNVLGRVVAPQEEVRRHMEGVMERGQRAEMGFLALRLPREAGE</sequence>
<dbReference type="EMBL" id="ML996690">
    <property type="protein sequence ID" value="KAF2402825.1"/>
    <property type="molecule type" value="Genomic_DNA"/>
</dbReference>
<dbReference type="OrthoDB" id="5338195at2759"/>
<keyword evidence="4" id="KW-1185">Reference proteome</keyword>
<reference evidence="3" key="1">
    <citation type="journal article" date="2020" name="Stud. Mycol.">
        <title>101 Dothideomycetes genomes: a test case for predicting lifestyles and emergence of pathogens.</title>
        <authorList>
            <person name="Haridas S."/>
            <person name="Albert R."/>
            <person name="Binder M."/>
            <person name="Bloem J."/>
            <person name="Labutti K."/>
            <person name="Salamov A."/>
            <person name="Andreopoulos B."/>
            <person name="Baker S."/>
            <person name="Barry K."/>
            <person name="Bills G."/>
            <person name="Bluhm B."/>
            <person name="Cannon C."/>
            <person name="Castanera R."/>
            <person name="Culley D."/>
            <person name="Daum C."/>
            <person name="Ezra D."/>
            <person name="Gonzalez J."/>
            <person name="Henrissat B."/>
            <person name="Kuo A."/>
            <person name="Liang C."/>
            <person name="Lipzen A."/>
            <person name="Lutzoni F."/>
            <person name="Magnuson J."/>
            <person name="Mondo S."/>
            <person name="Nolan M."/>
            <person name="Ohm R."/>
            <person name="Pangilinan J."/>
            <person name="Park H.-J."/>
            <person name="Ramirez L."/>
            <person name="Alfaro M."/>
            <person name="Sun H."/>
            <person name="Tritt A."/>
            <person name="Yoshinaga Y."/>
            <person name="Zwiers L.-H."/>
            <person name="Turgeon B."/>
            <person name="Goodwin S."/>
            <person name="Spatafora J."/>
            <person name="Crous P."/>
            <person name="Grigoriev I."/>
        </authorList>
    </citation>
    <scope>NUCLEOTIDE SEQUENCE</scope>
    <source>
        <strain evidence="3">CBS 262.69</strain>
    </source>
</reference>
<protein>
    <recommendedName>
        <fullName evidence="2">SWR1-complex protein 3 domain-containing protein</fullName>
    </recommendedName>
</protein>
<dbReference type="AlphaFoldDB" id="A0A6G1I4C0"/>
<feature type="domain" description="SWR1-complex protein 3" evidence="2">
    <location>
        <begin position="54"/>
        <end position="160"/>
    </location>
</feature>
<dbReference type="Proteomes" id="UP000799640">
    <property type="component" value="Unassembled WGS sequence"/>
</dbReference>
<feature type="compositionally biased region" description="Pro residues" evidence="1">
    <location>
        <begin position="432"/>
        <end position="449"/>
    </location>
</feature>
<name>A0A6G1I4C0_9PEZI</name>